<feature type="region of interest" description="Disordered" evidence="8">
    <location>
        <begin position="75"/>
        <end position="120"/>
    </location>
</feature>
<dbReference type="SUPFAM" id="SSF57959">
    <property type="entry name" value="Leucine zipper domain"/>
    <property type="match status" value="1"/>
</dbReference>
<feature type="coiled-coil region" evidence="7">
    <location>
        <begin position="329"/>
        <end position="373"/>
    </location>
</feature>
<name>A0AAD9PA24_RIDPI</name>
<evidence type="ECO:0000256" key="6">
    <source>
        <dbReference type="ARBA" id="ARBA00023242"/>
    </source>
</evidence>
<protein>
    <recommendedName>
        <fullName evidence="9">BZIP domain-containing protein</fullName>
    </recommendedName>
</protein>
<dbReference type="PROSITE" id="PS50217">
    <property type="entry name" value="BZIP"/>
    <property type="match status" value="1"/>
</dbReference>
<reference evidence="10" key="1">
    <citation type="journal article" date="2023" name="Mol. Biol. Evol.">
        <title>Third-Generation Sequencing Reveals the Adaptive Role of the Epigenome in Three Deep-Sea Polychaetes.</title>
        <authorList>
            <person name="Perez M."/>
            <person name="Aroh O."/>
            <person name="Sun Y."/>
            <person name="Lan Y."/>
            <person name="Juniper S.K."/>
            <person name="Young C.R."/>
            <person name="Angers B."/>
            <person name="Qian P.Y."/>
        </authorList>
    </citation>
    <scope>NUCLEOTIDE SEQUENCE</scope>
    <source>
        <strain evidence="10">R07B-5</strain>
    </source>
</reference>
<organism evidence="10 11">
    <name type="scientific">Ridgeia piscesae</name>
    <name type="common">Tubeworm</name>
    <dbReference type="NCBI Taxonomy" id="27915"/>
    <lineage>
        <taxon>Eukaryota</taxon>
        <taxon>Metazoa</taxon>
        <taxon>Spiralia</taxon>
        <taxon>Lophotrochozoa</taxon>
        <taxon>Annelida</taxon>
        <taxon>Polychaeta</taxon>
        <taxon>Sedentaria</taxon>
        <taxon>Canalipalpata</taxon>
        <taxon>Sabellida</taxon>
        <taxon>Siboglinidae</taxon>
        <taxon>Ridgeia</taxon>
    </lineage>
</organism>
<dbReference type="CDD" id="cd14700">
    <property type="entry name" value="bZIP_ATF6"/>
    <property type="match status" value="1"/>
</dbReference>
<dbReference type="Pfam" id="PF00170">
    <property type="entry name" value="bZIP_1"/>
    <property type="match status" value="1"/>
</dbReference>
<feature type="region of interest" description="Disordered" evidence="8">
    <location>
        <begin position="651"/>
        <end position="679"/>
    </location>
</feature>
<evidence type="ECO:0000256" key="4">
    <source>
        <dbReference type="ARBA" id="ARBA00023125"/>
    </source>
</evidence>
<evidence type="ECO:0000256" key="3">
    <source>
        <dbReference type="ARBA" id="ARBA00023015"/>
    </source>
</evidence>
<dbReference type="PANTHER" id="PTHR46164:SF3">
    <property type="entry name" value="ATF6, ISOFORM C"/>
    <property type="match status" value="1"/>
</dbReference>
<dbReference type="GO" id="GO:0030968">
    <property type="term" value="P:endoplasmic reticulum unfolded protein response"/>
    <property type="evidence" value="ECO:0007669"/>
    <property type="project" value="TreeGrafter"/>
</dbReference>
<comment type="subcellular location">
    <subcellularLocation>
        <location evidence="1">Membrane</location>
        <topology evidence="1">Single-pass membrane protein</topology>
    </subcellularLocation>
</comment>
<keyword evidence="5" id="KW-0804">Transcription</keyword>
<dbReference type="GO" id="GO:0005634">
    <property type="term" value="C:nucleus"/>
    <property type="evidence" value="ECO:0007669"/>
    <property type="project" value="TreeGrafter"/>
</dbReference>
<evidence type="ECO:0000256" key="2">
    <source>
        <dbReference type="ARBA" id="ARBA00009050"/>
    </source>
</evidence>
<dbReference type="Gene3D" id="1.20.5.170">
    <property type="match status" value="1"/>
</dbReference>
<accession>A0AAD9PA24</accession>
<dbReference type="AlphaFoldDB" id="A0AAD9PA24"/>
<comment type="caution">
    <text evidence="10">The sequence shown here is derived from an EMBL/GenBank/DDBJ whole genome shotgun (WGS) entry which is preliminary data.</text>
</comment>
<dbReference type="SMART" id="SM00338">
    <property type="entry name" value="BRLZ"/>
    <property type="match status" value="1"/>
</dbReference>
<evidence type="ECO:0000256" key="8">
    <source>
        <dbReference type="SAM" id="MobiDB-lite"/>
    </source>
</evidence>
<evidence type="ECO:0000256" key="5">
    <source>
        <dbReference type="ARBA" id="ARBA00023163"/>
    </source>
</evidence>
<sequence length="679" mass="76051">MHAGGHIDDLSSLLDIESNFNTDDFIPNLPDELHFGIVGFMFDEVDVGGGVAGSENMDTATLDFWKELSDSSDSGIDFMPSMKHEPLSPESCNGSETSSGVSVKQEPQSPASSNCSEMSSGDFMQQQISMDVALSAAEAEPLQQEVWTVANIKHEMPDTPPRTPPMYVKQTTVAAAPTAKNIHGLKIVFPVAMDDMMTVVATPTESHVKSEVHAGRVKIQPKPCPPPQKVTVVAKSSTNAMSTPSEPLILTPDEFAKLTARGVLKFHPPPQQDIKPQMTSMSRVVATPQPAPVINTNNDMDMKVMKRQQRMIKNRESACLSRKRKKEYLTTLEMKLSKSAEENDRLRDENKHLRQKINQLQSENEQLKKASRSSHVKKATTIILAVVFMLSLNLGPLSSILLNSNRPQAPSGAMLGASPVHHGRTLLAYTQNNKHKEPDTEAQFDIRNLQDFVGSLREKGVEITGQLGSHGNGSDLLFVQSPVCPTYFNTSESQRLVRELNGWVLRHKEEWKRKQLNSQERRRHKLRKFYRTPHKLKAMMRGQPENFPPNLAHILQKVFTGFDWSYQRFLKVIQQRNDTFYVVSFQRDHFLFPATASNKTMRPRMSLVMPAVGLNETMQAPTGSVAMMQIDCEVLATRLVHVDKSALPAHLRENTTAHMGQRSPLYPNDRRWTAPVPPR</sequence>
<keyword evidence="11" id="KW-1185">Reference proteome</keyword>
<dbReference type="GO" id="GO:0000978">
    <property type="term" value="F:RNA polymerase II cis-regulatory region sequence-specific DNA binding"/>
    <property type="evidence" value="ECO:0007669"/>
    <property type="project" value="TreeGrafter"/>
</dbReference>
<keyword evidence="4" id="KW-0238">DNA-binding</keyword>
<gene>
    <name evidence="10" type="ORF">NP493_73g05005</name>
</gene>
<dbReference type="Proteomes" id="UP001209878">
    <property type="component" value="Unassembled WGS sequence"/>
</dbReference>
<dbReference type="PANTHER" id="PTHR46164">
    <property type="entry name" value="ATF6, ISOFORM C"/>
    <property type="match status" value="1"/>
</dbReference>
<proteinExistence type="inferred from homology"/>
<dbReference type="InterPro" id="IPR004827">
    <property type="entry name" value="bZIP"/>
</dbReference>
<keyword evidence="7" id="KW-0175">Coiled coil</keyword>
<evidence type="ECO:0000256" key="7">
    <source>
        <dbReference type="SAM" id="Coils"/>
    </source>
</evidence>
<evidence type="ECO:0000313" key="10">
    <source>
        <dbReference type="EMBL" id="KAK2190716.1"/>
    </source>
</evidence>
<feature type="compositionally biased region" description="Polar residues" evidence="8">
    <location>
        <begin position="90"/>
        <end position="120"/>
    </location>
</feature>
<dbReference type="GO" id="GO:0016020">
    <property type="term" value="C:membrane"/>
    <property type="evidence" value="ECO:0007669"/>
    <property type="project" value="UniProtKB-SubCell"/>
</dbReference>
<evidence type="ECO:0000259" key="9">
    <source>
        <dbReference type="PROSITE" id="PS50217"/>
    </source>
</evidence>
<evidence type="ECO:0000256" key="1">
    <source>
        <dbReference type="ARBA" id="ARBA00004167"/>
    </source>
</evidence>
<dbReference type="GO" id="GO:0000981">
    <property type="term" value="F:DNA-binding transcription factor activity, RNA polymerase II-specific"/>
    <property type="evidence" value="ECO:0007669"/>
    <property type="project" value="TreeGrafter"/>
</dbReference>
<comment type="similarity">
    <text evidence="2">Belongs to the bZIP family. ATF subfamily.</text>
</comment>
<feature type="domain" description="BZIP" evidence="9">
    <location>
        <begin position="304"/>
        <end position="367"/>
    </location>
</feature>
<dbReference type="EMBL" id="JAODUO010000071">
    <property type="protein sequence ID" value="KAK2190716.1"/>
    <property type="molecule type" value="Genomic_DNA"/>
</dbReference>
<dbReference type="InterPro" id="IPR051882">
    <property type="entry name" value="ATF_bZIP_TF"/>
</dbReference>
<dbReference type="InterPro" id="IPR046347">
    <property type="entry name" value="bZIP_sf"/>
</dbReference>
<keyword evidence="3" id="KW-0805">Transcription regulation</keyword>
<keyword evidence="6" id="KW-0539">Nucleus</keyword>
<evidence type="ECO:0000313" key="11">
    <source>
        <dbReference type="Proteomes" id="UP001209878"/>
    </source>
</evidence>